<dbReference type="Proteomes" id="UP001472677">
    <property type="component" value="Unassembled WGS sequence"/>
</dbReference>
<keyword evidence="3" id="KW-1185">Reference proteome</keyword>
<organism evidence="2 3">
    <name type="scientific">Hibiscus sabdariffa</name>
    <name type="common">roselle</name>
    <dbReference type="NCBI Taxonomy" id="183260"/>
    <lineage>
        <taxon>Eukaryota</taxon>
        <taxon>Viridiplantae</taxon>
        <taxon>Streptophyta</taxon>
        <taxon>Embryophyta</taxon>
        <taxon>Tracheophyta</taxon>
        <taxon>Spermatophyta</taxon>
        <taxon>Magnoliopsida</taxon>
        <taxon>eudicotyledons</taxon>
        <taxon>Gunneridae</taxon>
        <taxon>Pentapetalae</taxon>
        <taxon>rosids</taxon>
        <taxon>malvids</taxon>
        <taxon>Malvales</taxon>
        <taxon>Malvaceae</taxon>
        <taxon>Malvoideae</taxon>
        <taxon>Hibiscus</taxon>
    </lineage>
</organism>
<accession>A0ABR2CQK3</accession>
<feature type="region of interest" description="Disordered" evidence="1">
    <location>
        <begin position="74"/>
        <end position="100"/>
    </location>
</feature>
<name>A0ABR2CQK3_9ROSI</name>
<gene>
    <name evidence="2" type="ORF">V6N12_066579</name>
</gene>
<protein>
    <submittedName>
        <fullName evidence="2">Uncharacterized protein</fullName>
    </submittedName>
</protein>
<sequence>MTNKKDSSGGNGPNLMFFGKGIRDGLNSHICEKVMLLITMYDGNHSTMVIQDEDLGKDIAGEIVGVCSYGYSNKGQDGRKEAPRVVPPNIPGSGGDNKENKLGNPMVEAVSSIAVDQDIVGAVGNDVEFKVQHIFNPFVHGRVRMIGSHLRLNFMAVYAGPDVKKRKLTWRHLNALNSGPNVSWLLG</sequence>
<evidence type="ECO:0000313" key="2">
    <source>
        <dbReference type="EMBL" id="KAK8522009.1"/>
    </source>
</evidence>
<reference evidence="2 3" key="1">
    <citation type="journal article" date="2024" name="G3 (Bethesda)">
        <title>Genome assembly of Hibiscus sabdariffa L. provides insights into metabolisms of medicinal natural products.</title>
        <authorList>
            <person name="Kim T."/>
        </authorList>
    </citation>
    <scope>NUCLEOTIDE SEQUENCE [LARGE SCALE GENOMIC DNA]</scope>
    <source>
        <strain evidence="2">TK-2024</strain>
        <tissue evidence="2">Old leaves</tissue>
    </source>
</reference>
<evidence type="ECO:0000256" key="1">
    <source>
        <dbReference type="SAM" id="MobiDB-lite"/>
    </source>
</evidence>
<comment type="caution">
    <text evidence="2">The sequence shown here is derived from an EMBL/GenBank/DDBJ whole genome shotgun (WGS) entry which is preliminary data.</text>
</comment>
<evidence type="ECO:0000313" key="3">
    <source>
        <dbReference type="Proteomes" id="UP001472677"/>
    </source>
</evidence>
<proteinExistence type="predicted"/>
<dbReference type="EMBL" id="JBBPBM010000046">
    <property type="protein sequence ID" value="KAK8522009.1"/>
    <property type="molecule type" value="Genomic_DNA"/>
</dbReference>